<dbReference type="InterPro" id="IPR050351">
    <property type="entry name" value="BphY/WalK/GraS-like"/>
</dbReference>
<dbReference type="Pfam" id="PF00512">
    <property type="entry name" value="HisKA"/>
    <property type="match status" value="1"/>
</dbReference>
<evidence type="ECO:0000256" key="2">
    <source>
        <dbReference type="ARBA" id="ARBA00004236"/>
    </source>
</evidence>
<dbReference type="Gene3D" id="3.30.565.10">
    <property type="entry name" value="Histidine kinase-like ATPase, C-terminal domain"/>
    <property type="match status" value="1"/>
</dbReference>
<dbReference type="SMART" id="SM00387">
    <property type="entry name" value="HATPase_c"/>
    <property type="match status" value="1"/>
</dbReference>
<dbReference type="EMBL" id="VFSV01000009">
    <property type="protein sequence ID" value="TRD21817.1"/>
    <property type="molecule type" value="Genomic_DNA"/>
</dbReference>
<evidence type="ECO:0000313" key="13">
    <source>
        <dbReference type="EMBL" id="TRD21817.1"/>
    </source>
</evidence>
<evidence type="ECO:0000256" key="1">
    <source>
        <dbReference type="ARBA" id="ARBA00000085"/>
    </source>
</evidence>
<dbReference type="Pfam" id="PF02518">
    <property type="entry name" value="HATPase_c"/>
    <property type="match status" value="1"/>
</dbReference>
<evidence type="ECO:0000256" key="11">
    <source>
        <dbReference type="ARBA" id="ARBA00023136"/>
    </source>
</evidence>
<evidence type="ECO:0000256" key="8">
    <source>
        <dbReference type="ARBA" id="ARBA00022777"/>
    </source>
</evidence>
<dbReference type="FunFam" id="1.10.287.130:FF:000008">
    <property type="entry name" value="Two-component sensor histidine kinase"/>
    <property type="match status" value="1"/>
</dbReference>
<evidence type="ECO:0000256" key="9">
    <source>
        <dbReference type="ARBA" id="ARBA00022840"/>
    </source>
</evidence>
<comment type="subcellular location">
    <subcellularLocation>
        <location evidence="2">Cell membrane</location>
    </subcellularLocation>
</comment>
<dbReference type="InterPro" id="IPR036890">
    <property type="entry name" value="HATPase_C_sf"/>
</dbReference>
<keyword evidence="8 13" id="KW-0418">Kinase</keyword>
<name>A0A547Q611_9RHOB</name>
<feature type="domain" description="Histidine kinase" evidence="12">
    <location>
        <begin position="118"/>
        <end position="341"/>
    </location>
</feature>
<keyword evidence="10" id="KW-0902">Two-component regulatory system</keyword>
<dbReference type="GO" id="GO:0005886">
    <property type="term" value="C:plasma membrane"/>
    <property type="evidence" value="ECO:0007669"/>
    <property type="project" value="UniProtKB-SubCell"/>
</dbReference>
<accession>A0A547Q611</accession>
<proteinExistence type="predicted"/>
<keyword evidence="5" id="KW-0597">Phosphoprotein</keyword>
<comment type="catalytic activity">
    <reaction evidence="1">
        <text>ATP + protein L-histidine = ADP + protein N-phospho-L-histidine.</text>
        <dbReference type="EC" id="2.7.13.3"/>
    </reaction>
</comment>
<evidence type="ECO:0000256" key="5">
    <source>
        <dbReference type="ARBA" id="ARBA00022553"/>
    </source>
</evidence>
<dbReference type="PANTHER" id="PTHR45453:SF1">
    <property type="entry name" value="PHOSPHATE REGULON SENSOR PROTEIN PHOR"/>
    <property type="match status" value="1"/>
</dbReference>
<gene>
    <name evidence="13" type="ORF">FEV53_07130</name>
</gene>
<dbReference type="GO" id="GO:0005524">
    <property type="term" value="F:ATP binding"/>
    <property type="evidence" value="ECO:0007669"/>
    <property type="project" value="UniProtKB-KW"/>
</dbReference>
<dbReference type="FunFam" id="3.30.565.10:FF:000006">
    <property type="entry name" value="Sensor histidine kinase WalK"/>
    <property type="match status" value="1"/>
</dbReference>
<evidence type="ECO:0000256" key="7">
    <source>
        <dbReference type="ARBA" id="ARBA00022741"/>
    </source>
</evidence>
<dbReference type="GO" id="GO:0004721">
    <property type="term" value="F:phosphoprotein phosphatase activity"/>
    <property type="evidence" value="ECO:0007669"/>
    <property type="project" value="TreeGrafter"/>
</dbReference>
<dbReference type="RefSeq" id="WP_142834123.1">
    <property type="nucleotide sequence ID" value="NZ_VFSV01000009.1"/>
</dbReference>
<dbReference type="InterPro" id="IPR005467">
    <property type="entry name" value="His_kinase_dom"/>
</dbReference>
<dbReference type="PANTHER" id="PTHR45453">
    <property type="entry name" value="PHOSPHATE REGULON SENSOR PROTEIN PHOR"/>
    <property type="match status" value="1"/>
</dbReference>
<dbReference type="InterPro" id="IPR004358">
    <property type="entry name" value="Sig_transdc_His_kin-like_C"/>
</dbReference>
<dbReference type="SUPFAM" id="SSF55874">
    <property type="entry name" value="ATPase domain of HSP90 chaperone/DNA topoisomerase II/histidine kinase"/>
    <property type="match status" value="1"/>
</dbReference>
<dbReference type="GO" id="GO:0000155">
    <property type="term" value="F:phosphorelay sensor kinase activity"/>
    <property type="evidence" value="ECO:0007669"/>
    <property type="project" value="InterPro"/>
</dbReference>
<keyword evidence="9" id="KW-0067">ATP-binding</keyword>
<organism evidence="13 14">
    <name type="scientific">Palleronia caenipelagi</name>
    <dbReference type="NCBI Taxonomy" id="2489174"/>
    <lineage>
        <taxon>Bacteria</taxon>
        <taxon>Pseudomonadati</taxon>
        <taxon>Pseudomonadota</taxon>
        <taxon>Alphaproteobacteria</taxon>
        <taxon>Rhodobacterales</taxon>
        <taxon>Roseobacteraceae</taxon>
        <taxon>Palleronia</taxon>
    </lineage>
</organism>
<dbReference type="EC" id="2.7.13.3" evidence="3"/>
<dbReference type="OrthoDB" id="9813151at2"/>
<dbReference type="Gene3D" id="1.10.287.130">
    <property type="match status" value="1"/>
</dbReference>
<reference evidence="13 14" key="1">
    <citation type="submission" date="2019-06" db="EMBL/GenBank/DDBJ databases">
        <title>Paenimaribius caenipelagi gen. nov., sp. nov., isolated from a tidal flat.</title>
        <authorList>
            <person name="Yoon J.-H."/>
        </authorList>
    </citation>
    <scope>NUCLEOTIDE SEQUENCE [LARGE SCALE GENOMIC DNA]</scope>
    <source>
        <strain evidence="13 14">JBTF-M29</strain>
    </source>
</reference>
<keyword evidence="6" id="KW-0808">Transferase</keyword>
<comment type="caution">
    <text evidence="13">The sequence shown here is derived from an EMBL/GenBank/DDBJ whole genome shotgun (WGS) entry which is preliminary data.</text>
</comment>
<dbReference type="InterPro" id="IPR003594">
    <property type="entry name" value="HATPase_dom"/>
</dbReference>
<evidence type="ECO:0000259" key="12">
    <source>
        <dbReference type="PROSITE" id="PS50109"/>
    </source>
</evidence>
<evidence type="ECO:0000313" key="14">
    <source>
        <dbReference type="Proteomes" id="UP000318590"/>
    </source>
</evidence>
<dbReference type="CDD" id="cd00082">
    <property type="entry name" value="HisKA"/>
    <property type="match status" value="1"/>
</dbReference>
<keyword evidence="4" id="KW-1003">Cell membrane</keyword>
<dbReference type="SUPFAM" id="SSF47384">
    <property type="entry name" value="Homodimeric domain of signal transducing histidine kinase"/>
    <property type="match status" value="1"/>
</dbReference>
<protein>
    <recommendedName>
        <fullName evidence="3">histidine kinase</fullName>
        <ecNumber evidence="3">2.7.13.3</ecNumber>
    </recommendedName>
</protein>
<evidence type="ECO:0000256" key="4">
    <source>
        <dbReference type="ARBA" id="ARBA00022475"/>
    </source>
</evidence>
<dbReference type="Proteomes" id="UP000318590">
    <property type="component" value="Unassembled WGS sequence"/>
</dbReference>
<evidence type="ECO:0000256" key="6">
    <source>
        <dbReference type="ARBA" id="ARBA00022679"/>
    </source>
</evidence>
<dbReference type="InterPro" id="IPR003661">
    <property type="entry name" value="HisK_dim/P_dom"/>
</dbReference>
<dbReference type="PRINTS" id="PR00344">
    <property type="entry name" value="BCTRLSENSOR"/>
</dbReference>
<keyword evidence="11" id="KW-0472">Membrane</keyword>
<dbReference type="PROSITE" id="PS50109">
    <property type="entry name" value="HIS_KIN"/>
    <property type="match status" value="1"/>
</dbReference>
<dbReference type="InterPro" id="IPR036097">
    <property type="entry name" value="HisK_dim/P_sf"/>
</dbReference>
<keyword evidence="14" id="KW-1185">Reference proteome</keyword>
<dbReference type="AlphaFoldDB" id="A0A547Q611"/>
<evidence type="ECO:0000256" key="10">
    <source>
        <dbReference type="ARBA" id="ARBA00023012"/>
    </source>
</evidence>
<dbReference type="SMART" id="SM00388">
    <property type="entry name" value="HisKA"/>
    <property type="match status" value="1"/>
</dbReference>
<keyword evidence="7" id="KW-0547">Nucleotide-binding</keyword>
<dbReference type="GO" id="GO:0016036">
    <property type="term" value="P:cellular response to phosphate starvation"/>
    <property type="evidence" value="ECO:0007669"/>
    <property type="project" value="TreeGrafter"/>
</dbReference>
<sequence>MTGPQARDLIRALPQPALLINADQRIIAANDTAIALMGRDLSGRHMVLGLRQPDLVEAVENCLADAKPRTARYLGHAQGRNATWRAHVRSVDLWVLVTMEDRTAMTDAGEMRRDFVANVSHELQTPLTAIIGYIETLQGPARDDATARTRFLERMGVEARRMSRLVSDLLALSRVEAQERRVPTGEVDLVAVIAAASETLSSMIELFGADMNIRGAERPVMLAGDAAELQQVFTNLIENALKYGGDRVEVTVAPADPVPELRRAGVVVEIRDNGPGIDPLHLPRLTERFYRADSHRARDVGGTGLGLAIVKHVVSRHRGRLKITSTRGEGSTFSVILPCGH</sequence>
<evidence type="ECO:0000256" key="3">
    <source>
        <dbReference type="ARBA" id="ARBA00012438"/>
    </source>
</evidence>